<feature type="compositionally biased region" description="Basic and acidic residues" evidence="1">
    <location>
        <begin position="7"/>
        <end position="17"/>
    </location>
</feature>
<sequence length="295" mass="33732">MTTASEMHGRTAGDRQPAHSLGAAAAARSHWQLADIPYAQIDHGAVAHDEDMFYLLMSASFVETGSDTYAANLGAHYARYPDIQHWLQERWEHEELQHGESLRRYVEAVWPSFDWQKAYDSFFAEYSLLCTQEALLEDPRLEMVARCVVETGTTAYYHTLRALSQEPVLTELLGHIRNDEVGHFKHFLSYFKSLQAQEPVGRLRIAKALYSRLKELRESDSDVALRHVFANKGDLFADRQRSFDDVAQRIYHLISTGLPAQLAVQMLLKPMLLPPRLESCLHRPISRLACKMLAY</sequence>
<accession>A0ABY6A2Q0</accession>
<evidence type="ECO:0000256" key="1">
    <source>
        <dbReference type="SAM" id="MobiDB-lite"/>
    </source>
</evidence>
<keyword evidence="3" id="KW-1185">Reference proteome</keyword>
<dbReference type="Gene3D" id="1.10.620.20">
    <property type="entry name" value="Ribonucleotide Reductase, subunit A"/>
    <property type="match status" value="1"/>
</dbReference>
<evidence type="ECO:0000313" key="3">
    <source>
        <dbReference type="Proteomes" id="UP001058290"/>
    </source>
</evidence>
<name>A0ABY6A2Q0_9BURK</name>
<protein>
    <submittedName>
        <fullName evidence="2">Ferritin-like domain-containing protein</fullName>
    </submittedName>
</protein>
<evidence type="ECO:0000313" key="2">
    <source>
        <dbReference type="EMBL" id="UXC19262.1"/>
    </source>
</evidence>
<dbReference type="SUPFAM" id="SSF47240">
    <property type="entry name" value="Ferritin-like"/>
    <property type="match status" value="1"/>
</dbReference>
<dbReference type="InterPro" id="IPR009078">
    <property type="entry name" value="Ferritin-like_SF"/>
</dbReference>
<dbReference type="InterPro" id="IPR012348">
    <property type="entry name" value="RNR-like"/>
</dbReference>
<dbReference type="CDD" id="cd00657">
    <property type="entry name" value="Ferritin_like"/>
    <property type="match status" value="1"/>
</dbReference>
<gene>
    <name evidence="2" type="ORF">N4T19_03810</name>
</gene>
<reference evidence="2" key="1">
    <citation type="submission" date="2022-09" db="EMBL/GenBank/DDBJ databases">
        <title>Bacterial diversity in gut of crayfish and pufferfish.</title>
        <authorList>
            <person name="Huang Y."/>
        </authorList>
    </citation>
    <scope>NUCLEOTIDE SEQUENCE</scope>
    <source>
        <strain evidence="2">PR12</strain>
    </source>
</reference>
<feature type="region of interest" description="Disordered" evidence="1">
    <location>
        <begin position="1"/>
        <end position="21"/>
    </location>
</feature>
<dbReference type="RefSeq" id="WP_243419299.1">
    <property type="nucleotide sequence ID" value="NZ_CP104377.1"/>
</dbReference>
<proteinExistence type="predicted"/>
<dbReference type="Proteomes" id="UP001058290">
    <property type="component" value="Chromosome"/>
</dbReference>
<organism evidence="2 3">
    <name type="scientific">Comamonas squillarum</name>
    <dbReference type="NCBI Taxonomy" id="2977320"/>
    <lineage>
        <taxon>Bacteria</taxon>
        <taxon>Pseudomonadati</taxon>
        <taxon>Pseudomonadota</taxon>
        <taxon>Betaproteobacteria</taxon>
        <taxon>Burkholderiales</taxon>
        <taxon>Comamonadaceae</taxon>
        <taxon>Comamonas</taxon>
    </lineage>
</organism>
<dbReference type="EMBL" id="CP104377">
    <property type="protein sequence ID" value="UXC19262.1"/>
    <property type="molecule type" value="Genomic_DNA"/>
</dbReference>